<organism evidence="1 2">
    <name type="scientific">Pontibacter qinzhouensis</name>
    <dbReference type="NCBI Taxonomy" id="2603253"/>
    <lineage>
        <taxon>Bacteria</taxon>
        <taxon>Pseudomonadati</taxon>
        <taxon>Bacteroidota</taxon>
        <taxon>Cytophagia</taxon>
        <taxon>Cytophagales</taxon>
        <taxon>Hymenobacteraceae</taxon>
        <taxon>Pontibacter</taxon>
    </lineage>
</organism>
<reference evidence="1 2" key="1">
    <citation type="submission" date="2019-08" db="EMBL/GenBank/DDBJ databases">
        <authorList>
            <person name="Shi S."/>
        </authorList>
    </citation>
    <scope>NUCLEOTIDE SEQUENCE [LARGE SCALE GENOMIC DNA]</scope>
    <source>
        <strain evidence="1 2">GY10130</strain>
    </source>
</reference>
<gene>
    <name evidence="1" type="ORF">FVR03_01325</name>
</gene>
<evidence type="ECO:0000313" key="2">
    <source>
        <dbReference type="Proteomes" id="UP000321926"/>
    </source>
</evidence>
<dbReference type="RefSeq" id="WP_147919957.1">
    <property type="nucleotide sequence ID" value="NZ_VRTY01000003.1"/>
</dbReference>
<accession>A0A5C8KFB3</accession>
<dbReference type="EMBL" id="VRTY01000003">
    <property type="protein sequence ID" value="TXK52385.1"/>
    <property type="molecule type" value="Genomic_DNA"/>
</dbReference>
<protein>
    <submittedName>
        <fullName evidence="1">Uncharacterized protein</fullName>
    </submittedName>
</protein>
<keyword evidence="2" id="KW-1185">Reference proteome</keyword>
<comment type="caution">
    <text evidence="1">The sequence shown here is derived from an EMBL/GenBank/DDBJ whole genome shotgun (WGS) entry which is preliminary data.</text>
</comment>
<sequence>MAKSKKEDSEAKVANESTEVQYDYIVSGRFKDKSDSTKVYEVGQSVNRFGEDRLNDLVKRGLVERRIKE</sequence>
<evidence type="ECO:0000313" key="1">
    <source>
        <dbReference type="EMBL" id="TXK52385.1"/>
    </source>
</evidence>
<proteinExistence type="predicted"/>
<dbReference type="Proteomes" id="UP000321926">
    <property type="component" value="Unassembled WGS sequence"/>
</dbReference>
<name>A0A5C8KFB3_9BACT</name>
<dbReference type="AlphaFoldDB" id="A0A5C8KFB3"/>